<dbReference type="GO" id="GO:0019867">
    <property type="term" value="C:outer membrane"/>
    <property type="evidence" value="ECO:0007669"/>
    <property type="project" value="InterPro"/>
</dbReference>
<dbReference type="EMBL" id="CP011390">
    <property type="protein sequence ID" value="ANE52488.1"/>
    <property type="molecule type" value="Genomic_DNA"/>
</dbReference>
<dbReference type="AlphaFoldDB" id="A0A172TZW7"/>
<dbReference type="OrthoDB" id="9811416at2"/>
<accession>A0A172TZW7</accession>
<sequence>MVHAALWAQDTSYQVHYTVVDSASQSNTPTLTTSFSSREGAAAYLTGLPTLLQAKGYISASVDNIRFDSAQAQVQLFLGQLYKWARLRTQPEDEVFLQGIRWSNAAFSNKPLLFSDWQSRQQQLLNYLEEAGYPFARIYLDSLSLDNQEVTALLKVEKGPLYKIDSIRVYGDVNVSNKFLQRYLNIENGSIYSKRKLAGISKRLAELPYITEEQPSTVSYLSTGSVLNLYLKPKKSSQVNLLAGFLPNSDPTASKKFQLTMDANIMLRNALGIGETIGLVWQKLQPQSQRLNLLYEHPYIFRSPLGMGFSFDMFRKDSTFLNMNMKLEAKYGVNEHQSASFFFLRQQSIVNGINVQQVQLYRQLPPEADVSSNNLGSSFTFNNTNYRYNPQRGNELLITASAGIKRIKKNNQILEIKDPNEPSFDYSRLYDTVKLKTYQFRVTATAAHFFPLGKQSALKTAINGGVFNSGNIFRNELFQIGGYRLLRGFDEESQYVSQYAVGTLEYRYLIGQNSNFFAFVDGGWGQPGPNMGKGHTYVGTGLGLSFETKAGLFNLAWALGKRDDTELNLRQSKIHFGFVNYF</sequence>
<protein>
    <recommendedName>
        <fullName evidence="3">Bacterial surface antigen (D15) domain-containing protein</fullName>
    </recommendedName>
</protein>
<evidence type="ECO:0000259" key="3">
    <source>
        <dbReference type="Pfam" id="PF01103"/>
    </source>
</evidence>
<evidence type="ECO:0000313" key="4">
    <source>
        <dbReference type="EMBL" id="ANE52488.1"/>
    </source>
</evidence>
<evidence type="ECO:0000256" key="1">
    <source>
        <dbReference type="ARBA" id="ARBA00004370"/>
    </source>
</evidence>
<reference evidence="4 5" key="2">
    <citation type="journal article" date="2016" name="Int. J. Syst. Evol. Microbiol.">
        <title>Flavisolibacter tropicus sp. nov., isolated from tropical soil.</title>
        <authorList>
            <person name="Lee J.J."/>
            <person name="Kang M.S."/>
            <person name="Kim G.S."/>
            <person name="Lee C.S."/>
            <person name="Lim S."/>
            <person name="Lee J."/>
            <person name="Roh S.H."/>
            <person name="Kang H."/>
            <person name="Ha J.M."/>
            <person name="Bae S."/>
            <person name="Jung H.Y."/>
            <person name="Kim M.K."/>
        </authorList>
    </citation>
    <scope>NUCLEOTIDE SEQUENCE [LARGE SCALE GENOMIC DNA]</scope>
    <source>
        <strain evidence="4 5">LCS9</strain>
    </source>
</reference>
<dbReference type="InterPro" id="IPR000184">
    <property type="entry name" value="Bac_surfAg_D15"/>
</dbReference>
<dbReference type="Gene3D" id="2.40.160.50">
    <property type="entry name" value="membrane protein fhac: a member of the omp85/tpsb transporter family"/>
    <property type="match status" value="1"/>
</dbReference>
<dbReference type="Pfam" id="PF01103">
    <property type="entry name" value="Omp85"/>
    <property type="match status" value="1"/>
</dbReference>
<evidence type="ECO:0000313" key="5">
    <source>
        <dbReference type="Proteomes" id="UP000077177"/>
    </source>
</evidence>
<comment type="subcellular location">
    <subcellularLocation>
        <location evidence="1">Membrane</location>
    </subcellularLocation>
</comment>
<dbReference type="Gene3D" id="3.10.20.310">
    <property type="entry name" value="membrane protein fhac"/>
    <property type="match status" value="1"/>
</dbReference>
<proteinExistence type="predicted"/>
<dbReference type="STRING" id="1492898.SY85_20400"/>
<evidence type="ECO:0000256" key="2">
    <source>
        <dbReference type="ARBA" id="ARBA00023136"/>
    </source>
</evidence>
<dbReference type="RefSeq" id="WP_066407043.1">
    <property type="nucleotide sequence ID" value="NZ_CP011390.1"/>
</dbReference>
<feature type="domain" description="Bacterial surface antigen (D15)" evidence="3">
    <location>
        <begin position="269"/>
        <end position="577"/>
    </location>
</feature>
<keyword evidence="5" id="KW-1185">Reference proteome</keyword>
<dbReference type="PATRIC" id="fig|1492898.3.peg.4433"/>
<reference evidence="5" key="1">
    <citation type="submission" date="2015-01" db="EMBL/GenBank/DDBJ databases">
        <title>Flavisolibacter sp./LCS9/ whole genome sequencing.</title>
        <authorList>
            <person name="Kim M.K."/>
            <person name="Srinivasan S."/>
            <person name="Lee J.-J."/>
        </authorList>
    </citation>
    <scope>NUCLEOTIDE SEQUENCE [LARGE SCALE GENOMIC DNA]</scope>
    <source>
        <strain evidence="5">LCS9</strain>
    </source>
</reference>
<keyword evidence="2" id="KW-0472">Membrane</keyword>
<dbReference type="Proteomes" id="UP000077177">
    <property type="component" value="Chromosome"/>
</dbReference>
<dbReference type="KEGG" id="fla:SY85_20400"/>
<gene>
    <name evidence="4" type="ORF">SY85_20400</name>
</gene>
<name>A0A172TZW7_9BACT</name>
<organism evidence="4 5">
    <name type="scientific">Flavisolibacter tropicus</name>
    <dbReference type="NCBI Taxonomy" id="1492898"/>
    <lineage>
        <taxon>Bacteria</taxon>
        <taxon>Pseudomonadati</taxon>
        <taxon>Bacteroidota</taxon>
        <taxon>Chitinophagia</taxon>
        <taxon>Chitinophagales</taxon>
        <taxon>Chitinophagaceae</taxon>
        <taxon>Flavisolibacter</taxon>
    </lineage>
</organism>